<keyword evidence="8" id="KW-0496">Mitochondrion</keyword>
<reference evidence="11" key="1">
    <citation type="submission" date="2023-08" db="EMBL/GenBank/DDBJ databases">
        <authorList>
            <person name="Audoor S."/>
            <person name="Bilcke G."/>
        </authorList>
    </citation>
    <scope>NUCLEOTIDE SEQUENCE</scope>
</reference>
<evidence type="ECO:0000313" key="11">
    <source>
        <dbReference type="EMBL" id="CAJ1928486.1"/>
    </source>
</evidence>
<keyword evidence="7" id="KW-0653">Protein transport</keyword>
<evidence type="ECO:0000256" key="8">
    <source>
        <dbReference type="ARBA" id="ARBA00023128"/>
    </source>
</evidence>
<name>A0AAD2CEF8_9STRA</name>
<sequence length="376" mass="40312">MGAVGSKDNISKTPNSTSLFLSRSSLVTKCDAAPPPPPPASSETTSSPAPVNHSSSETDSISTAAKAVSAYSNPGPFEQASQEAKYLVMLDTHDGFRCNINKQLSPYMAVVHSFWLGTNMIPDGRKKTYTWLTQVADESSYYLARVDPERLSVDGRAQRSLFGGLAMGKMQINVSPEGQTDQCLAEMDISGQTWTANLKYGSMMGGLAYGCNFYQSITPSFSMGGEGLYLGANKAMITNYLMKYTLPAAGDEVDGLASKKAAMTSEAPSSTFIAGYNTGQSLLTLNYKRVVTPNRVNLGAELSCNPMSLESQVVLGAEFKWSRSKLQVAVDGTAKMQSVLETKLGKEPGQPTLSLSAELDHAKDEMRFGYGLNIDG</sequence>
<keyword evidence="6" id="KW-1000">Mitochondrion outer membrane</keyword>
<dbReference type="InterPro" id="IPR037930">
    <property type="entry name" value="Tom40"/>
</dbReference>
<protein>
    <recommendedName>
        <fullName evidence="13">Mitochondrial import receptor subunit TOM40</fullName>
    </recommendedName>
</protein>
<accession>A0AAD2CEF8</accession>
<dbReference type="InterPro" id="IPR023614">
    <property type="entry name" value="Porin_dom_sf"/>
</dbReference>
<evidence type="ECO:0000256" key="7">
    <source>
        <dbReference type="ARBA" id="ARBA00022927"/>
    </source>
</evidence>
<evidence type="ECO:0000256" key="2">
    <source>
        <dbReference type="ARBA" id="ARBA00010510"/>
    </source>
</evidence>
<dbReference type="Gene3D" id="2.40.160.10">
    <property type="entry name" value="Porin"/>
    <property type="match status" value="1"/>
</dbReference>
<comment type="caution">
    <text evidence="11">The sequence shown here is derived from an EMBL/GenBank/DDBJ whole genome shotgun (WGS) entry which is preliminary data.</text>
</comment>
<dbReference type="GO" id="GO:0005741">
    <property type="term" value="C:mitochondrial outer membrane"/>
    <property type="evidence" value="ECO:0007669"/>
    <property type="project" value="UniProtKB-SubCell"/>
</dbReference>
<keyword evidence="12" id="KW-1185">Reference proteome</keyword>
<comment type="similarity">
    <text evidence="2">Belongs to the Tom40 family.</text>
</comment>
<evidence type="ECO:0000256" key="3">
    <source>
        <dbReference type="ARBA" id="ARBA00022448"/>
    </source>
</evidence>
<evidence type="ECO:0000313" key="12">
    <source>
        <dbReference type="Proteomes" id="UP001295423"/>
    </source>
</evidence>
<evidence type="ECO:0000256" key="4">
    <source>
        <dbReference type="ARBA" id="ARBA00022452"/>
    </source>
</evidence>
<dbReference type="GO" id="GO:0030150">
    <property type="term" value="P:protein import into mitochondrial matrix"/>
    <property type="evidence" value="ECO:0007669"/>
    <property type="project" value="InterPro"/>
</dbReference>
<proteinExistence type="inferred from homology"/>
<dbReference type="PANTHER" id="PTHR10802">
    <property type="entry name" value="MITOCHONDRIAL IMPORT RECEPTOR SUBUNIT TOM40"/>
    <property type="match status" value="1"/>
</dbReference>
<dbReference type="EMBL" id="CAKOGP040000048">
    <property type="protein sequence ID" value="CAJ1928486.1"/>
    <property type="molecule type" value="Genomic_DNA"/>
</dbReference>
<gene>
    <name evidence="11" type="ORF">CYCCA115_LOCUS1492</name>
</gene>
<evidence type="ECO:0000256" key="10">
    <source>
        <dbReference type="SAM" id="MobiDB-lite"/>
    </source>
</evidence>
<feature type="compositionally biased region" description="Low complexity" evidence="10">
    <location>
        <begin position="41"/>
        <end position="50"/>
    </location>
</feature>
<keyword evidence="9" id="KW-0472">Membrane</keyword>
<dbReference type="Pfam" id="PF01459">
    <property type="entry name" value="Porin_3"/>
    <property type="match status" value="1"/>
</dbReference>
<feature type="region of interest" description="Disordered" evidence="10">
    <location>
        <begin position="27"/>
        <end position="59"/>
    </location>
</feature>
<keyword evidence="4" id="KW-1134">Transmembrane beta strand</keyword>
<evidence type="ECO:0000256" key="5">
    <source>
        <dbReference type="ARBA" id="ARBA00022692"/>
    </source>
</evidence>
<evidence type="ECO:0000256" key="6">
    <source>
        <dbReference type="ARBA" id="ARBA00022787"/>
    </source>
</evidence>
<dbReference type="Proteomes" id="UP001295423">
    <property type="component" value="Unassembled WGS sequence"/>
</dbReference>
<dbReference type="GO" id="GO:0008320">
    <property type="term" value="F:protein transmembrane transporter activity"/>
    <property type="evidence" value="ECO:0007669"/>
    <property type="project" value="InterPro"/>
</dbReference>
<evidence type="ECO:0008006" key="13">
    <source>
        <dbReference type="Google" id="ProtNLM"/>
    </source>
</evidence>
<dbReference type="AlphaFoldDB" id="A0AAD2CEF8"/>
<keyword evidence="5" id="KW-0812">Transmembrane</keyword>
<organism evidence="11 12">
    <name type="scientific">Cylindrotheca closterium</name>
    <dbReference type="NCBI Taxonomy" id="2856"/>
    <lineage>
        <taxon>Eukaryota</taxon>
        <taxon>Sar</taxon>
        <taxon>Stramenopiles</taxon>
        <taxon>Ochrophyta</taxon>
        <taxon>Bacillariophyta</taxon>
        <taxon>Bacillariophyceae</taxon>
        <taxon>Bacillariophycidae</taxon>
        <taxon>Bacillariales</taxon>
        <taxon>Bacillariaceae</taxon>
        <taxon>Cylindrotheca</taxon>
    </lineage>
</organism>
<evidence type="ECO:0000256" key="1">
    <source>
        <dbReference type="ARBA" id="ARBA00004374"/>
    </source>
</evidence>
<dbReference type="InterPro" id="IPR027246">
    <property type="entry name" value="Porin_Euk/Tom40"/>
</dbReference>
<keyword evidence="3" id="KW-0813">Transport</keyword>
<evidence type="ECO:0000256" key="9">
    <source>
        <dbReference type="ARBA" id="ARBA00023136"/>
    </source>
</evidence>
<comment type="subcellular location">
    <subcellularLocation>
        <location evidence="1">Mitochondrion outer membrane</location>
        <topology evidence="1">Multi-pass membrane protein</topology>
    </subcellularLocation>
</comment>